<feature type="transmembrane region" description="Helical" evidence="2">
    <location>
        <begin position="12"/>
        <end position="34"/>
    </location>
</feature>
<evidence type="ECO:0000313" key="3">
    <source>
        <dbReference type="EMBL" id="CEF60727.1"/>
    </source>
</evidence>
<dbReference type="EMBL" id="LN609400">
    <property type="protein sequence ID" value="CEF60727.1"/>
    <property type="molecule type" value="Genomic_DNA"/>
</dbReference>
<dbReference type="AlphaFoldDB" id="A0A090KY09"/>
<dbReference type="RefSeq" id="XP_024499936.1">
    <property type="nucleotide sequence ID" value="XM_024645677.1"/>
</dbReference>
<feature type="compositionally biased region" description="Basic residues" evidence="1">
    <location>
        <begin position="83"/>
        <end position="95"/>
    </location>
</feature>
<evidence type="ECO:0000256" key="2">
    <source>
        <dbReference type="SAM" id="Phobius"/>
    </source>
</evidence>
<evidence type="ECO:0000313" key="5">
    <source>
        <dbReference type="WBParaSite" id="SRAE_X000246000.1"/>
    </source>
</evidence>
<feature type="transmembrane region" description="Helical" evidence="2">
    <location>
        <begin position="46"/>
        <end position="66"/>
    </location>
</feature>
<keyword evidence="2" id="KW-0472">Membrane</keyword>
<evidence type="ECO:0000313" key="6">
    <source>
        <dbReference type="WormBase" id="SRAE_X000246000"/>
    </source>
</evidence>
<reference evidence="3" key="2">
    <citation type="submission" date="2014-09" db="EMBL/GenBank/DDBJ databases">
        <authorList>
            <person name="Aslett A.Martin."/>
        </authorList>
    </citation>
    <scope>NUCLEOTIDE SEQUENCE</scope>
    <source>
        <strain evidence="3">ED321 Heterogonic</strain>
    </source>
</reference>
<evidence type="ECO:0000256" key="1">
    <source>
        <dbReference type="SAM" id="MobiDB-lite"/>
    </source>
</evidence>
<dbReference type="WormBase" id="SRAE_X000246000">
    <property type="protein sequence ID" value="SRP07906"/>
    <property type="gene ID" value="WBGene00268046"/>
</dbReference>
<name>A0A090KY09_STRRB</name>
<accession>A0A090KY09</accession>
<dbReference type="WBParaSite" id="SRAE_X000246000.1">
    <property type="protein sequence ID" value="SRAE_X000246000.1"/>
    <property type="gene ID" value="WBGene00268046"/>
</dbReference>
<keyword evidence="2" id="KW-0812">Transmembrane</keyword>
<keyword evidence="2" id="KW-1133">Transmembrane helix</keyword>
<sequence>MTLKSKTIHCSIPVFLVVLGISAFGVLATLGIIYVTNYGISNPTAWILIILGISVLILSIFFSTRIQLMQSHRNRKTNERIKKREKQRRRERKRAKKMIHEKGIFYINIPNSLPNTETQSLPPRYEDVIKFT</sequence>
<reference evidence="4" key="1">
    <citation type="submission" date="2014-09" db="EMBL/GenBank/DDBJ databases">
        <authorList>
            <person name="Martin A.A."/>
        </authorList>
    </citation>
    <scope>NUCLEOTIDE SEQUENCE</scope>
    <source>
        <strain evidence="4">ED321</strain>
    </source>
</reference>
<organism evidence="3">
    <name type="scientific">Strongyloides ratti</name>
    <name type="common">Parasitic roundworm</name>
    <dbReference type="NCBI Taxonomy" id="34506"/>
    <lineage>
        <taxon>Eukaryota</taxon>
        <taxon>Metazoa</taxon>
        <taxon>Ecdysozoa</taxon>
        <taxon>Nematoda</taxon>
        <taxon>Chromadorea</taxon>
        <taxon>Rhabditida</taxon>
        <taxon>Tylenchina</taxon>
        <taxon>Panagrolaimomorpha</taxon>
        <taxon>Strongyloidoidea</taxon>
        <taxon>Strongyloididae</taxon>
        <taxon>Strongyloides</taxon>
    </lineage>
</organism>
<dbReference type="CTD" id="36385540"/>
<reference evidence="5" key="3">
    <citation type="submission" date="2020-12" db="UniProtKB">
        <authorList>
            <consortium name="WormBaseParasite"/>
        </authorList>
    </citation>
    <scope>IDENTIFICATION</scope>
</reference>
<protein>
    <submittedName>
        <fullName evidence="3 5">Uncharacterized protein</fullName>
    </submittedName>
</protein>
<evidence type="ECO:0000313" key="4">
    <source>
        <dbReference type="Proteomes" id="UP000035682"/>
    </source>
</evidence>
<gene>
    <name evidence="3 5 6" type="ORF">SRAE_X000246000</name>
</gene>
<dbReference type="GeneID" id="36385540"/>
<feature type="region of interest" description="Disordered" evidence="1">
    <location>
        <begin position="73"/>
        <end position="95"/>
    </location>
</feature>
<proteinExistence type="predicted"/>
<dbReference type="Proteomes" id="UP000035682">
    <property type="component" value="Unplaced"/>
</dbReference>
<keyword evidence="4" id="KW-1185">Reference proteome</keyword>